<organism evidence="2 3">
    <name type="scientific">Parthenolecanium corni</name>
    <dbReference type="NCBI Taxonomy" id="536013"/>
    <lineage>
        <taxon>Eukaryota</taxon>
        <taxon>Metazoa</taxon>
        <taxon>Ecdysozoa</taxon>
        <taxon>Arthropoda</taxon>
        <taxon>Hexapoda</taxon>
        <taxon>Insecta</taxon>
        <taxon>Pterygota</taxon>
        <taxon>Neoptera</taxon>
        <taxon>Paraneoptera</taxon>
        <taxon>Hemiptera</taxon>
        <taxon>Sternorrhyncha</taxon>
        <taxon>Coccoidea</taxon>
        <taxon>Coccidae</taxon>
        <taxon>Parthenolecanium</taxon>
    </lineage>
</organism>
<comment type="caution">
    <text evidence="2">The sequence shown here is derived from an EMBL/GenBank/DDBJ whole genome shotgun (WGS) entry which is preliminary data.</text>
</comment>
<keyword evidence="1" id="KW-0732">Signal</keyword>
<evidence type="ECO:0000313" key="3">
    <source>
        <dbReference type="Proteomes" id="UP001367676"/>
    </source>
</evidence>
<evidence type="ECO:0000256" key="1">
    <source>
        <dbReference type="SAM" id="SignalP"/>
    </source>
</evidence>
<dbReference type="Proteomes" id="UP001367676">
    <property type="component" value="Unassembled WGS sequence"/>
</dbReference>
<dbReference type="PANTHER" id="PTHR45902">
    <property type="entry name" value="LATROPHILIN RECEPTOR-LIKE PROTEIN A"/>
    <property type="match status" value="1"/>
</dbReference>
<keyword evidence="3" id="KW-1185">Reference proteome</keyword>
<proteinExistence type="predicted"/>
<dbReference type="AlphaFoldDB" id="A0AAN9TWS5"/>
<sequence length="330" mass="36210">MKQVYLIVLAIVSIALKEVSGAVNSTFLKQYDAKVCSNEPTCNLTLMPDLDPKKLTFEGRDCMCDFECTEYNDCCRDSQYFNAPALSNDRKTYSCHPLFKIYTISSCPASYADETVKRKCGKAFEPLDEDDTVILIPATNKNKRATYANAYCALCNGDTDFEPWNLGAGCGEPVQSAKARAKREAAKPKVNFSKYNNKLDRILPTAHYNAAKKQFTATYEGKELLCEFSAKQPPHFAGYVRKCLPDLVTECAAEPEGSKKCHSHTAVVYDKSNKKPYRNRECALCNGVPADKLSGCPAGVRTGASSLFSAGSKTAGSDACSNPEIAKKFC</sequence>
<accession>A0AAN9TWS5</accession>
<reference evidence="2 3" key="1">
    <citation type="submission" date="2024-03" db="EMBL/GenBank/DDBJ databases">
        <title>Adaptation during the transition from Ophiocordyceps entomopathogen to insect associate is accompanied by gene loss and intensified selection.</title>
        <authorList>
            <person name="Ward C.M."/>
            <person name="Onetto C.A."/>
            <person name="Borneman A.R."/>
        </authorList>
    </citation>
    <scope>NUCLEOTIDE SEQUENCE [LARGE SCALE GENOMIC DNA]</scope>
    <source>
        <strain evidence="2">AWRI1</strain>
        <tissue evidence="2">Single Adult Female</tissue>
    </source>
</reference>
<dbReference type="EMBL" id="JBBCAQ010000004">
    <property type="protein sequence ID" value="KAK7604285.1"/>
    <property type="molecule type" value="Genomic_DNA"/>
</dbReference>
<evidence type="ECO:0000313" key="2">
    <source>
        <dbReference type="EMBL" id="KAK7604285.1"/>
    </source>
</evidence>
<feature type="signal peptide" evidence="1">
    <location>
        <begin position="1"/>
        <end position="21"/>
    </location>
</feature>
<dbReference type="InterPro" id="IPR053231">
    <property type="entry name" value="GPCR_LN-TM7"/>
</dbReference>
<gene>
    <name evidence="2" type="ORF">V9T40_004558</name>
</gene>
<evidence type="ECO:0008006" key="4">
    <source>
        <dbReference type="Google" id="ProtNLM"/>
    </source>
</evidence>
<feature type="chain" id="PRO_5043015175" description="SMB domain-containing protein" evidence="1">
    <location>
        <begin position="22"/>
        <end position="330"/>
    </location>
</feature>
<name>A0AAN9TWS5_9HEMI</name>
<dbReference type="PANTHER" id="PTHR45902:SF4">
    <property type="entry name" value="G-PROTEIN COUPLED RECEPTORS FAMILY 2 PROFILE 2 DOMAIN-CONTAINING PROTEIN"/>
    <property type="match status" value="1"/>
</dbReference>
<protein>
    <recommendedName>
        <fullName evidence="4">SMB domain-containing protein</fullName>
    </recommendedName>
</protein>